<dbReference type="Proteomes" id="UP000324022">
    <property type="component" value="Unassembled WGS sequence"/>
</dbReference>
<feature type="compositionally biased region" description="Basic residues" evidence="1">
    <location>
        <begin position="127"/>
        <end position="137"/>
    </location>
</feature>
<name>A0A5C3ER26_9BASI</name>
<evidence type="ECO:0000313" key="2">
    <source>
        <dbReference type="EMBL" id="SPO32600.1"/>
    </source>
</evidence>
<feature type="region of interest" description="Disordered" evidence="1">
    <location>
        <begin position="117"/>
        <end position="144"/>
    </location>
</feature>
<dbReference type="EMBL" id="OOIN01000047">
    <property type="protein sequence ID" value="SPO32600.1"/>
    <property type="molecule type" value="Genomic_DNA"/>
</dbReference>
<keyword evidence="3" id="KW-1185">Reference proteome</keyword>
<sequence>MFGRPVPSYALSCSACQYDKFDRIALRLLANLKASDLTASMYSYTTDMICQPPFPIRGIDNDISRSEVHCDAAKGSGFSTELGIRKGKRGQQRSALASPLKIAALNFAEADATAYQEKMMKKEKEKEKKRKEKKNSRKSGGEDE</sequence>
<gene>
    <name evidence="2" type="ORF">UTRI_04344</name>
</gene>
<dbReference type="AlphaFoldDB" id="A0A5C3ER26"/>
<organism evidence="2 3">
    <name type="scientific">Ustilago trichophora</name>
    <dbReference type="NCBI Taxonomy" id="86804"/>
    <lineage>
        <taxon>Eukaryota</taxon>
        <taxon>Fungi</taxon>
        <taxon>Dikarya</taxon>
        <taxon>Basidiomycota</taxon>
        <taxon>Ustilaginomycotina</taxon>
        <taxon>Ustilaginomycetes</taxon>
        <taxon>Ustilaginales</taxon>
        <taxon>Ustilaginaceae</taxon>
        <taxon>Ustilago</taxon>
    </lineage>
</organism>
<proteinExistence type="predicted"/>
<evidence type="ECO:0000256" key="1">
    <source>
        <dbReference type="SAM" id="MobiDB-lite"/>
    </source>
</evidence>
<accession>A0A5C3ER26</accession>
<evidence type="ECO:0000313" key="3">
    <source>
        <dbReference type="Proteomes" id="UP000324022"/>
    </source>
</evidence>
<reference evidence="2 3" key="1">
    <citation type="submission" date="2018-03" db="EMBL/GenBank/DDBJ databases">
        <authorList>
            <person name="Guldener U."/>
        </authorList>
    </citation>
    <scope>NUCLEOTIDE SEQUENCE [LARGE SCALE GENOMIC DNA]</scope>
    <source>
        <strain evidence="2 3">NBRC100155</strain>
    </source>
</reference>
<protein>
    <submittedName>
        <fullName evidence="2">Uncharacterized protein</fullName>
    </submittedName>
</protein>